<evidence type="ECO:0000256" key="4">
    <source>
        <dbReference type="ARBA" id="ARBA00023175"/>
    </source>
</evidence>
<evidence type="ECO:0000256" key="1">
    <source>
        <dbReference type="ARBA" id="ARBA00022701"/>
    </source>
</evidence>
<evidence type="ECO:0000313" key="8">
    <source>
        <dbReference type="EMBL" id="MES1921771.1"/>
    </source>
</evidence>
<dbReference type="Pfam" id="PF00225">
    <property type="entry name" value="Kinesin"/>
    <property type="match status" value="1"/>
</dbReference>
<comment type="caution">
    <text evidence="8">The sequence shown here is derived from an EMBL/GenBank/DDBJ whole genome shotgun (WGS) entry which is preliminary data.</text>
</comment>
<comment type="similarity">
    <text evidence="5">Belongs to the TRAFAC class myosin-kinesin ATPase superfamily. Kinesin family.</text>
</comment>
<dbReference type="InterPro" id="IPR027417">
    <property type="entry name" value="P-loop_NTPase"/>
</dbReference>
<dbReference type="PANTHER" id="PTHR47972:SF45">
    <property type="entry name" value="PROTEIN CLARET SEGREGATIONAL"/>
    <property type="match status" value="1"/>
</dbReference>
<protein>
    <submittedName>
        <fullName evidence="8">Kinesin-like protein kifc1</fullName>
    </submittedName>
</protein>
<feature type="non-terminal residue" evidence="8">
    <location>
        <position position="288"/>
    </location>
</feature>
<accession>A0ABV2AQ13</accession>
<dbReference type="SUPFAM" id="SSF52540">
    <property type="entry name" value="P-loop containing nucleoside triphosphate hydrolases"/>
    <property type="match status" value="1"/>
</dbReference>
<keyword evidence="4 5" id="KW-0505">Motor protein</keyword>
<gene>
    <name evidence="8" type="primary">KIFC1</name>
    <name evidence="8" type="ORF">MHBO_003302</name>
</gene>
<dbReference type="PANTHER" id="PTHR47972">
    <property type="entry name" value="KINESIN-LIKE PROTEIN KLP-3"/>
    <property type="match status" value="1"/>
</dbReference>
<sequence>QDEIRKKLHNQVQELKGNIRVYCRVRPLVKTDKHFGKQNISFEFPEDSLNQKIVALTKKQNNLKSKKLKIVKREISFDRVFSPNDKQNVVFEEISQLVQSALDGYKVCIFAYGQTGSGKTFTMEGPENMNNKNDEGMIPRSVKKIFEHIREHKKNWEYKCEVSFLEIYNEEIRDLLTSENKNIQISLEDEYKPAKNAKYVKVTSESEIEPLLRTAKKNRSVGKTDVNEYSSRSHSIFQIILNGKNPETGFSVNGALVLVDLAGSERLKKSNSTGQRKEEAKFINSSLS</sequence>
<feature type="region of interest" description="Disordered" evidence="6">
    <location>
        <begin position="268"/>
        <end position="288"/>
    </location>
</feature>
<feature type="domain" description="Kinesin motor" evidence="7">
    <location>
        <begin position="18"/>
        <end position="288"/>
    </location>
</feature>
<name>A0ABV2AQ13_9EUKA</name>
<dbReference type="InterPro" id="IPR036961">
    <property type="entry name" value="Kinesin_motor_dom_sf"/>
</dbReference>
<evidence type="ECO:0000259" key="7">
    <source>
        <dbReference type="PROSITE" id="PS50067"/>
    </source>
</evidence>
<reference evidence="8 9" key="1">
    <citation type="journal article" date="2024" name="BMC Biol.">
        <title>Comparative genomics of Ascetosporea gives new insight into the evolutionary basis for animal parasitism in Rhizaria.</title>
        <authorList>
            <person name="Hiltunen Thoren M."/>
            <person name="Onut-Brannstrom I."/>
            <person name="Alfjorden A."/>
            <person name="Peckova H."/>
            <person name="Swords F."/>
            <person name="Hooper C."/>
            <person name="Holzer A.S."/>
            <person name="Bass D."/>
            <person name="Burki F."/>
        </authorList>
    </citation>
    <scope>NUCLEOTIDE SEQUENCE [LARGE SCALE GENOMIC DNA]</scope>
    <source>
        <strain evidence="8">20-A016</strain>
    </source>
</reference>
<feature type="binding site" evidence="5">
    <location>
        <begin position="113"/>
        <end position="120"/>
    </location>
    <ligand>
        <name>ATP</name>
        <dbReference type="ChEBI" id="CHEBI:30616"/>
    </ligand>
</feature>
<dbReference type="InterPro" id="IPR001752">
    <property type="entry name" value="Kinesin_motor_dom"/>
</dbReference>
<dbReference type="EMBL" id="JBDODL010001746">
    <property type="protein sequence ID" value="MES1921771.1"/>
    <property type="molecule type" value="Genomic_DNA"/>
</dbReference>
<feature type="non-terminal residue" evidence="8">
    <location>
        <position position="1"/>
    </location>
</feature>
<evidence type="ECO:0000256" key="3">
    <source>
        <dbReference type="ARBA" id="ARBA00022840"/>
    </source>
</evidence>
<proteinExistence type="inferred from homology"/>
<keyword evidence="3 5" id="KW-0067">ATP-binding</keyword>
<evidence type="ECO:0000256" key="6">
    <source>
        <dbReference type="SAM" id="MobiDB-lite"/>
    </source>
</evidence>
<evidence type="ECO:0000256" key="5">
    <source>
        <dbReference type="PROSITE-ProRule" id="PRU00283"/>
    </source>
</evidence>
<keyword evidence="1" id="KW-0493">Microtubule</keyword>
<evidence type="ECO:0000256" key="2">
    <source>
        <dbReference type="ARBA" id="ARBA00022741"/>
    </source>
</evidence>
<dbReference type="Gene3D" id="3.40.850.10">
    <property type="entry name" value="Kinesin motor domain"/>
    <property type="match status" value="1"/>
</dbReference>
<organism evidence="8 9">
    <name type="scientific">Bonamia ostreae</name>
    <dbReference type="NCBI Taxonomy" id="126728"/>
    <lineage>
        <taxon>Eukaryota</taxon>
        <taxon>Sar</taxon>
        <taxon>Rhizaria</taxon>
        <taxon>Endomyxa</taxon>
        <taxon>Ascetosporea</taxon>
        <taxon>Haplosporida</taxon>
        <taxon>Bonamia</taxon>
    </lineage>
</organism>
<dbReference type="PROSITE" id="PS50067">
    <property type="entry name" value="KINESIN_MOTOR_2"/>
    <property type="match status" value="1"/>
</dbReference>
<keyword evidence="9" id="KW-1185">Reference proteome</keyword>
<dbReference type="PRINTS" id="PR00380">
    <property type="entry name" value="KINESINHEAVY"/>
</dbReference>
<dbReference type="Proteomes" id="UP001439008">
    <property type="component" value="Unassembled WGS sequence"/>
</dbReference>
<dbReference type="InterPro" id="IPR027640">
    <property type="entry name" value="Kinesin-like_fam"/>
</dbReference>
<keyword evidence="2 5" id="KW-0547">Nucleotide-binding</keyword>
<dbReference type="SMART" id="SM00129">
    <property type="entry name" value="KISc"/>
    <property type="match status" value="1"/>
</dbReference>
<evidence type="ECO:0000313" key="9">
    <source>
        <dbReference type="Proteomes" id="UP001439008"/>
    </source>
</evidence>